<protein>
    <recommendedName>
        <fullName evidence="3">EF-hand domain-containing protein</fullName>
    </recommendedName>
</protein>
<feature type="compositionally biased region" description="Low complexity" evidence="2">
    <location>
        <begin position="160"/>
        <end position="175"/>
    </location>
</feature>
<dbReference type="GO" id="GO:0005509">
    <property type="term" value="F:calcium ion binding"/>
    <property type="evidence" value="ECO:0007669"/>
    <property type="project" value="InterPro"/>
</dbReference>
<comment type="caution">
    <text evidence="4">The sequence shown here is derived from an EMBL/GenBank/DDBJ whole genome shotgun (WGS) entry which is preliminary data.</text>
</comment>
<dbReference type="SUPFAM" id="SSF47473">
    <property type="entry name" value="EF-hand"/>
    <property type="match status" value="2"/>
</dbReference>
<dbReference type="InterPro" id="IPR011992">
    <property type="entry name" value="EF-hand-dom_pair"/>
</dbReference>
<feature type="compositionally biased region" description="Basic residues" evidence="2">
    <location>
        <begin position="740"/>
        <end position="750"/>
    </location>
</feature>
<dbReference type="AlphaFoldDB" id="A0A813EJT0"/>
<reference evidence="4" key="1">
    <citation type="submission" date="2021-02" db="EMBL/GenBank/DDBJ databases">
        <authorList>
            <person name="Dougan E. K."/>
            <person name="Rhodes N."/>
            <person name="Thang M."/>
            <person name="Chan C."/>
        </authorList>
    </citation>
    <scope>NUCLEOTIDE SEQUENCE</scope>
</reference>
<evidence type="ECO:0000256" key="1">
    <source>
        <dbReference type="ARBA" id="ARBA00022837"/>
    </source>
</evidence>
<sequence length="750" mass="81315">MYYRDVTYFAHPLHHFRKISCGLPSGTSCGIEKLEKDLLRGAQTSRRGGRERCRERWCCYSCCYSCCCSCCCCCCCYCCSCCCCSGCGREAETGFQGSFSSEWEEEFVLLCTEKGVDPQQGISLEAFSLIANDEADFCTDEELGSVMSALQLQAVPLEEAGGSAPSSSRAPRPSGTVAPASRSTMVSGVFRALDADGDGHLNMSEMKVFAVRVGFDGGDADWAAEFASLCAEHGSSVSPLGSAAGLGIDAALFARLVDDESDNGCYSSDAELRALLRDLLPAVRDRNQQLLRQLPPPDEANLAGRPRTELVRAVFKVLDVREAGRLQASEMRRFAELCGFKGNDAEWAEEYAALFDAGGGGRYGPPEGGISPALFAELADDQSDTGCFCTDSELCLILDRLEPGVREPLLSSMFLVLDRSGKACLDRADLRFFRQSSDDSSAPAAITTRLVAALEAVCAKPLGEVSKDDFRKLVDGKLDGQFGRCTNETLRVLLVQLRARSAGQDEDCEDHLDELQELPEQDQNEEEWADPADIAETAWEPPRVSSGSRRGQQSEQAVPVGGGRVWRPTDTNEQSSAATNSGKGGRRKQDEDWWDENEQSRAAANSGKGGSRRQDEEWWEEDSAWQKKEVGGIRKGQSQGWSEWPEESWTEDGWSNNGQGWAQQSWEEPDTSKGWADGQWAPSKGSKGGKSAGKGGKGDKGRAGHGKARHEAEWQASSAGWAAEEWTDPASNSAGMAGGKGRRRQPAGKA</sequence>
<accession>A0A813EJT0</accession>
<feature type="domain" description="EF-hand" evidence="3">
    <location>
        <begin position="306"/>
        <end position="341"/>
    </location>
</feature>
<feature type="compositionally biased region" description="Polar residues" evidence="2">
    <location>
        <begin position="569"/>
        <end position="581"/>
    </location>
</feature>
<name>A0A813EJT0_POLGL</name>
<dbReference type="EMBL" id="CAJNNV010010310">
    <property type="protein sequence ID" value="CAE8598484.1"/>
    <property type="molecule type" value="Genomic_DNA"/>
</dbReference>
<feature type="domain" description="EF-hand" evidence="3">
    <location>
        <begin position="181"/>
        <end position="216"/>
    </location>
</feature>
<feature type="region of interest" description="Disordered" evidence="2">
    <location>
        <begin position="541"/>
        <end position="750"/>
    </location>
</feature>
<feature type="compositionally biased region" description="Polar residues" evidence="2">
    <location>
        <begin position="653"/>
        <end position="666"/>
    </location>
</feature>
<dbReference type="Gene3D" id="1.10.238.10">
    <property type="entry name" value="EF-hand"/>
    <property type="match status" value="1"/>
</dbReference>
<dbReference type="Proteomes" id="UP000654075">
    <property type="component" value="Unassembled WGS sequence"/>
</dbReference>
<keyword evidence="5" id="KW-1185">Reference proteome</keyword>
<dbReference type="InterPro" id="IPR002048">
    <property type="entry name" value="EF_hand_dom"/>
</dbReference>
<keyword evidence="1" id="KW-0106">Calcium</keyword>
<evidence type="ECO:0000259" key="3">
    <source>
        <dbReference type="PROSITE" id="PS50222"/>
    </source>
</evidence>
<evidence type="ECO:0000313" key="5">
    <source>
        <dbReference type="Proteomes" id="UP000654075"/>
    </source>
</evidence>
<feature type="compositionally biased region" description="Low complexity" evidence="2">
    <location>
        <begin position="545"/>
        <end position="554"/>
    </location>
</feature>
<feature type="compositionally biased region" description="Gly residues" evidence="2">
    <location>
        <begin position="686"/>
        <end position="695"/>
    </location>
</feature>
<feature type="region of interest" description="Disordered" evidence="2">
    <location>
        <begin position="160"/>
        <end position="181"/>
    </location>
</feature>
<dbReference type="PROSITE" id="PS51257">
    <property type="entry name" value="PROKAR_LIPOPROTEIN"/>
    <property type="match status" value="1"/>
</dbReference>
<dbReference type="InterPro" id="IPR018247">
    <property type="entry name" value="EF_Hand_1_Ca_BS"/>
</dbReference>
<evidence type="ECO:0000313" key="4">
    <source>
        <dbReference type="EMBL" id="CAE8598484.1"/>
    </source>
</evidence>
<dbReference type="PROSITE" id="PS50222">
    <property type="entry name" value="EF_HAND_2"/>
    <property type="match status" value="2"/>
</dbReference>
<evidence type="ECO:0000256" key="2">
    <source>
        <dbReference type="SAM" id="MobiDB-lite"/>
    </source>
</evidence>
<dbReference type="PROSITE" id="PS00018">
    <property type="entry name" value="EF_HAND_1"/>
    <property type="match status" value="1"/>
</dbReference>
<gene>
    <name evidence="4" type="ORF">PGLA1383_LOCUS16891</name>
</gene>
<organism evidence="4 5">
    <name type="scientific">Polarella glacialis</name>
    <name type="common">Dinoflagellate</name>
    <dbReference type="NCBI Taxonomy" id="89957"/>
    <lineage>
        <taxon>Eukaryota</taxon>
        <taxon>Sar</taxon>
        <taxon>Alveolata</taxon>
        <taxon>Dinophyceae</taxon>
        <taxon>Suessiales</taxon>
        <taxon>Suessiaceae</taxon>
        <taxon>Polarella</taxon>
    </lineage>
</organism>
<proteinExistence type="predicted"/>